<gene>
    <name evidence="2" type="ORF">EUX98_g7524</name>
</gene>
<dbReference type="EMBL" id="SGPM01000322">
    <property type="protein sequence ID" value="THH26660.1"/>
    <property type="molecule type" value="Genomic_DNA"/>
</dbReference>
<dbReference type="Proteomes" id="UP000308730">
    <property type="component" value="Unassembled WGS sequence"/>
</dbReference>
<feature type="region of interest" description="Disordered" evidence="1">
    <location>
        <begin position="164"/>
        <end position="242"/>
    </location>
</feature>
<accession>A0A4S4MTK0</accession>
<dbReference type="OrthoDB" id="3266894at2759"/>
<evidence type="ECO:0000313" key="2">
    <source>
        <dbReference type="EMBL" id="THH26660.1"/>
    </source>
</evidence>
<feature type="compositionally biased region" description="Polar residues" evidence="1">
    <location>
        <begin position="164"/>
        <end position="177"/>
    </location>
</feature>
<comment type="caution">
    <text evidence="2">The sequence shown here is derived from an EMBL/GenBank/DDBJ whole genome shotgun (WGS) entry which is preliminary data.</text>
</comment>
<evidence type="ECO:0000256" key="1">
    <source>
        <dbReference type="SAM" id="MobiDB-lite"/>
    </source>
</evidence>
<feature type="region of interest" description="Disordered" evidence="1">
    <location>
        <begin position="1"/>
        <end position="56"/>
    </location>
</feature>
<organism evidence="2 3">
    <name type="scientific">Antrodiella citrinella</name>
    <dbReference type="NCBI Taxonomy" id="2447956"/>
    <lineage>
        <taxon>Eukaryota</taxon>
        <taxon>Fungi</taxon>
        <taxon>Dikarya</taxon>
        <taxon>Basidiomycota</taxon>
        <taxon>Agaricomycotina</taxon>
        <taxon>Agaricomycetes</taxon>
        <taxon>Polyporales</taxon>
        <taxon>Steccherinaceae</taxon>
        <taxon>Antrodiella</taxon>
    </lineage>
</organism>
<proteinExistence type="predicted"/>
<feature type="compositionally biased region" description="Basic and acidic residues" evidence="1">
    <location>
        <begin position="21"/>
        <end position="37"/>
    </location>
</feature>
<keyword evidence="3" id="KW-1185">Reference proteome</keyword>
<sequence>MQNYNQSILSLFDPLRTPATPERDAASPDLSDKENDAVGHCWPDREEDDMDEDEEEGGMVLDGLEADAENGEYRRTVADDDMDENADEDTIQIPVSRRQPLADIQLDSVLGSIPEPDPIPVEGSPDSSMWDAADTTIQAVSAAPAGAPLASIINAINFASLSLHSPDSSHEPSTPDGQSGFDCPAAPEINVVEADSSHGSPTAPTPRRLFGSHLSPSPSSSSFATRRLSPTTSATDPRRTSVDLQSSFHLQLQNAEMTFDLMNDKISFLGHDSFWVGNDEDSVDLKKEEQAMMAIAEEYEPQYSANGQIGMHDLIAAFYIPSSSGPADSQEILEDTRPSKLGLIDIVFVIILGTL</sequence>
<reference evidence="2 3" key="1">
    <citation type="submission" date="2019-02" db="EMBL/GenBank/DDBJ databases">
        <title>Genome sequencing of the rare red list fungi Antrodiella citrinella (Flaviporus citrinellus).</title>
        <authorList>
            <person name="Buettner E."/>
            <person name="Kellner H."/>
        </authorList>
    </citation>
    <scope>NUCLEOTIDE SEQUENCE [LARGE SCALE GENOMIC DNA]</scope>
    <source>
        <strain evidence="2 3">DSM 108506</strain>
    </source>
</reference>
<evidence type="ECO:0000313" key="3">
    <source>
        <dbReference type="Proteomes" id="UP000308730"/>
    </source>
</evidence>
<protein>
    <submittedName>
        <fullName evidence="2">Uncharacterized protein</fullName>
    </submittedName>
</protein>
<dbReference type="AlphaFoldDB" id="A0A4S4MTK0"/>
<feature type="compositionally biased region" description="Acidic residues" evidence="1">
    <location>
        <begin position="45"/>
        <end position="56"/>
    </location>
</feature>
<name>A0A4S4MTK0_9APHY</name>